<evidence type="ECO:0000256" key="4">
    <source>
        <dbReference type="PIRSR" id="PIRSR606710-1"/>
    </source>
</evidence>
<dbReference type="SUPFAM" id="SSF49899">
    <property type="entry name" value="Concanavalin A-like lectins/glucanases"/>
    <property type="match status" value="1"/>
</dbReference>
<dbReference type="InterPro" id="IPR051795">
    <property type="entry name" value="Glycosyl_Hydrlase_43"/>
</dbReference>
<dbReference type="Gene3D" id="2.60.120.200">
    <property type="match status" value="1"/>
</dbReference>
<dbReference type="SUPFAM" id="SSF75005">
    <property type="entry name" value="Arabinanase/levansucrase/invertase"/>
    <property type="match status" value="1"/>
</dbReference>
<proteinExistence type="inferred from homology"/>
<dbReference type="RefSeq" id="WP_041092206.1">
    <property type="nucleotide sequence ID" value="NZ_AP014680.1"/>
</dbReference>
<comment type="similarity">
    <text evidence="1 6">Belongs to the glycosyl hydrolase 43 family.</text>
</comment>
<evidence type="ECO:0000256" key="3">
    <source>
        <dbReference type="ARBA" id="ARBA00023295"/>
    </source>
</evidence>
<dbReference type="PANTHER" id="PTHR42812:SF12">
    <property type="entry name" value="BETA-XYLOSIDASE-RELATED"/>
    <property type="match status" value="1"/>
</dbReference>
<organism evidence="8 9">
    <name type="scientific">Paucilactobacillus hokkaidonensis JCM 18461</name>
    <dbReference type="NCBI Taxonomy" id="1291742"/>
    <lineage>
        <taxon>Bacteria</taxon>
        <taxon>Bacillati</taxon>
        <taxon>Bacillota</taxon>
        <taxon>Bacilli</taxon>
        <taxon>Lactobacillales</taxon>
        <taxon>Lactobacillaceae</taxon>
        <taxon>Paucilactobacillus</taxon>
    </lineage>
</organism>
<dbReference type="AlphaFoldDB" id="A0A0A1GR36"/>
<evidence type="ECO:0000259" key="7">
    <source>
        <dbReference type="Pfam" id="PF17851"/>
    </source>
</evidence>
<dbReference type="Proteomes" id="UP000031620">
    <property type="component" value="Chromosome"/>
</dbReference>
<keyword evidence="2 6" id="KW-0378">Hydrolase</keyword>
<accession>A0A0A1GR36</accession>
<evidence type="ECO:0000256" key="5">
    <source>
        <dbReference type="PIRSR" id="PIRSR606710-2"/>
    </source>
</evidence>
<evidence type="ECO:0000313" key="9">
    <source>
        <dbReference type="Proteomes" id="UP000031620"/>
    </source>
</evidence>
<dbReference type="KEGG" id="lho:LOOC260_101740"/>
<dbReference type="Pfam" id="PF17851">
    <property type="entry name" value="GH43_C2"/>
    <property type="match status" value="1"/>
</dbReference>
<evidence type="ECO:0000256" key="6">
    <source>
        <dbReference type="RuleBase" id="RU361187"/>
    </source>
</evidence>
<dbReference type="GO" id="GO:0004553">
    <property type="term" value="F:hydrolase activity, hydrolyzing O-glycosyl compounds"/>
    <property type="evidence" value="ECO:0007669"/>
    <property type="project" value="InterPro"/>
</dbReference>
<feature type="domain" description="Beta-xylosidase C-terminal Concanavalin A-like" evidence="7">
    <location>
        <begin position="322"/>
        <end position="511"/>
    </location>
</feature>
<protein>
    <submittedName>
        <fullName evidence="8">Glycosyl hydrolase family 43</fullName>
    </submittedName>
</protein>
<evidence type="ECO:0000256" key="1">
    <source>
        <dbReference type="ARBA" id="ARBA00009865"/>
    </source>
</evidence>
<dbReference type="GO" id="GO:0005975">
    <property type="term" value="P:carbohydrate metabolic process"/>
    <property type="evidence" value="ECO:0007669"/>
    <property type="project" value="InterPro"/>
</dbReference>
<evidence type="ECO:0000313" key="8">
    <source>
        <dbReference type="EMBL" id="BAP84752.1"/>
    </source>
</evidence>
<feature type="active site" description="Proton acceptor" evidence="4">
    <location>
        <position position="15"/>
    </location>
</feature>
<dbReference type="InterPro" id="IPR013320">
    <property type="entry name" value="ConA-like_dom_sf"/>
</dbReference>
<keyword evidence="3 6" id="KW-0326">Glycosidase</keyword>
<evidence type="ECO:0000256" key="2">
    <source>
        <dbReference type="ARBA" id="ARBA00022801"/>
    </source>
</evidence>
<dbReference type="PANTHER" id="PTHR42812">
    <property type="entry name" value="BETA-XYLOSIDASE"/>
    <property type="match status" value="1"/>
</dbReference>
<sequence>MAKINNPVLAGFNPDPCLFKGKESYYILVSTFEFVPGIRVYESKDMVNWNYKTSILTDTDLRGNGRGCSIWAPFAAYHNGKYYVIYTDVKSTRVPFKDVNNYIITSDSIMGPWSKPKYINSSGFDPSIFFDDDNKAYFLNEYWDYRLETHNKSAGIVIQQLDPTSLDLLDQSKILFNGTSARKTEAPEIYKHNGYYYLLTAEGGTEAGHMVTVARSKNINGPYEVDPKNPMLTAKDDASLLLQCSGHASIVAGPNSEWYMAHLMTRPLQGEFPLLGRETSIQNIEWTSDDWLRLKNGTNQPSDYYEVSSDTQVTSMPHEFHDDFTSDSLDYQHWNTLRVMPNSSWLKMGQQTHLQITGGESPQSTFDQHLIGKRQTDFKFQATTELSFSPISYMQLAGMALYLDIDNYLFLAITYDEKVGKCVRLLQSVKGEFNIINDPIAVKNHTFTLKIDVDELLGKFEIVDGKTTTTVKDNVALGFLSGGFTGNFIALDVIDMAQKNRAKAQFNSFDYLPK</sequence>
<dbReference type="InterPro" id="IPR023296">
    <property type="entry name" value="Glyco_hydro_beta-prop_sf"/>
</dbReference>
<dbReference type="InterPro" id="IPR041542">
    <property type="entry name" value="GH43_C2"/>
</dbReference>
<reference evidence="8 9" key="1">
    <citation type="submission" date="2014-11" db="EMBL/GenBank/DDBJ databases">
        <title>Complete genome sequence and analysis of Lactobacillus hokkaidonensis LOOC260T.</title>
        <authorList>
            <person name="Tanizawa Y."/>
            <person name="Tohno M."/>
            <person name="Kaminuma E."/>
            <person name="Nakamura Y."/>
            <person name="Arita M."/>
        </authorList>
    </citation>
    <scope>NUCLEOTIDE SEQUENCE [LARGE SCALE GENOMIC DNA]</scope>
    <source>
        <strain evidence="8 9">LOOC260</strain>
    </source>
</reference>
<dbReference type="Gene3D" id="2.115.10.20">
    <property type="entry name" value="Glycosyl hydrolase domain, family 43"/>
    <property type="match status" value="1"/>
</dbReference>
<dbReference type="STRING" id="1291742.LOOC260_101740"/>
<feature type="active site" description="Proton donor" evidence="4">
    <location>
        <position position="185"/>
    </location>
</feature>
<feature type="site" description="Important for catalytic activity, responsible for pKa modulation of the active site Glu and correct orientation of both the proton donor and substrate" evidence="5">
    <location>
        <position position="125"/>
    </location>
</feature>
<dbReference type="HOGENOM" id="CLU_016508_2_1_9"/>
<dbReference type="EMBL" id="AP014680">
    <property type="protein sequence ID" value="BAP84752.1"/>
    <property type="molecule type" value="Genomic_DNA"/>
</dbReference>
<dbReference type="Pfam" id="PF04616">
    <property type="entry name" value="Glyco_hydro_43"/>
    <property type="match status" value="1"/>
</dbReference>
<gene>
    <name evidence="8" type="ORF">LOOC260_101740</name>
</gene>
<dbReference type="InterPro" id="IPR006710">
    <property type="entry name" value="Glyco_hydro_43"/>
</dbReference>
<name>A0A0A1GR36_9LACO</name>
<dbReference type="CDD" id="cd09000">
    <property type="entry name" value="GH43_SXA-like"/>
    <property type="match status" value="1"/>
</dbReference>